<protein>
    <submittedName>
        <fullName evidence="1">Uncharacterized protein</fullName>
    </submittedName>
</protein>
<keyword evidence="2" id="KW-1185">Reference proteome</keyword>
<accession>A0ACC0G9C8</accession>
<evidence type="ECO:0000313" key="1">
    <source>
        <dbReference type="EMBL" id="KAI7997082.1"/>
    </source>
</evidence>
<dbReference type="Proteomes" id="UP001060215">
    <property type="component" value="Chromosome 10"/>
</dbReference>
<comment type="caution">
    <text evidence="1">The sequence shown here is derived from an EMBL/GenBank/DDBJ whole genome shotgun (WGS) entry which is preliminary data.</text>
</comment>
<evidence type="ECO:0000313" key="2">
    <source>
        <dbReference type="Proteomes" id="UP001060215"/>
    </source>
</evidence>
<proteinExistence type="predicted"/>
<reference evidence="1 2" key="1">
    <citation type="journal article" date="2022" name="Plant J.">
        <title>Chromosome-level genome of Camellia lanceoleosa provides a valuable resource for understanding genome evolution and self-incompatibility.</title>
        <authorList>
            <person name="Gong W."/>
            <person name="Xiao S."/>
            <person name="Wang L."/>
            <person name="Liao Z."/>
            <person name="Chang Y."/>
            <person name="Mo W."/>
            <person name="Hu G."/>
            <person name="Li W."/>
            <person name="Zhao G."/>
            <person name="Zhu H."/>
            <person name="Hu X."/>
            <person name="Ji K."/>
            <person name="Xiang X."/>
            <person name="Song Q."/>
            <person name="Yuan D."/>
            <person name="Jin S."/>
            <person name="Zhang L."/>
        </authorList>
    </citation>
    <scope>NUCLEOTIDE SEQUENCE [LARGE SCALE GENOMIC DNA]</scope>
    <source>
        <strain evidence="1">SQ_2022a</strain>
    </source>
</reference>
<dbReference type="EMBL" id="CM045767">
    <property type="protein sequence ID" value="KAI7997082.1"/>
    <property type="molecule type" value="Genomic_DNA"/>
</dbReference>
<gene>
    <name evidence="1" type="ORF">LOK49_LG10G02592</name>
</gene>
<organism evidence="1 2">
    <name type="scientific">Camellia lanceoleosa</name>
    <dbReference type="NCBI Taxonomy" id="1840588"/>
    <lineage>
        <taxon>Eukaryota</taxon>
        <taxon>Viridiplantae</taxon>
        <taxon>Streptophyta</taxon>
        <taxon>Embryophyta</taxon>
        <taxon>Tracheophyta</taxon>
        <taxon>Spermatophyta</taxon>
        <taxon>Magnoliopsida</taxon>
        <taxon>eudicotyledons</taxon>
        <taxon>Gunneridae</taxon>
        <taxon>Pentapetalae</taxon>
        <taxon>asterids</taxon>
        <taxon>Ericales</taxon>
        <taxon>Theaceae</taxon>
        <taxon>Camellia</taxon>
    </lineage>
</organism>
<sequence>MGIWIHVVSVDFLPFRGRALFASDKWFGIPIFDIKNDNTVFAYEFDLSAEQRFVGRRVEDFKPLKPTLLPNYYEYNVFDEATYSDADSDHLDSLIDLYYDEKCPCPDYELLDLGNGCLCLLMFLDDDDAERESLVLVSTFQVIEEKKRGTSTSARATSYHRCVHQRRILCDLSGGEATIRHRSHPSSGCIVTFFTA</sequence>
<name>A0ACC0G9C8_9ERIC</name>